<comment type="caution">
    <text evidence="1">The sequence shown here is derived from an EMBL/GenBank/DDBJ whole genome shotgun (WGS) entry which is preliminary data.</text>
</comment>
<name>A0A7Y4M5H3_9BRAD</name>
<organism evidence="1 2">
    <name type="scientific">Bradyrhizobium archetypum</name>
    <dbReference type="NCBI Taxonomy" id="2721160"/>
    <lineage>
        <taxon>Bacteria</taxon>
        <taxon>Pseudomonadati</taxon>
        <taxon>Pseudomonadota</taxon>
        <taxon>Alphaproteobacteria</taxon>
        <taxon>Hyphomicrobiales</taxon>
        <taxon>Nitrobacteraceae</taxon>
        <taxon>Bradyrhizobium</taxon>
    </lineage>
</organism>
<dbReference type="Gene3D" id="3.40.395.10">
    <property type="entry name" value="Adenoviral Proteinase, Chain A"/>
    <property type="match status" value="1"/>
</dbReference>
<evidence type="ECO:0000313" key="2">
    <source>
        <dbReference type="Proteomes" id="UP000528734"/>
    </source>
</evidence>
<accession>A0A7Y4M5H3</accession>
<dbReference type="EMBL" id="JAAVLW010000010">
    <property type="protein sequence ID" value="NOJ50100.1"/>
    <property type="molecule type" value="Genomic_DNA"/>
</dbReference>
<dbReference type="Proteomes" id="UP000528734">
    <property type="component" value="Unassembled WGS sequence"/>
</dbReference>
<reference evidence="1 2" key="1">
    <citation type="submission" date="2020-03" db="EMBL/GenBank/DDBJ databases">
        <title>Bradyrhizobium diversity isolated from nodules of Muelleranthus trifoliolatus.</title>
        <authorList>
            <person name="Klepa M."/>
            <person name="Helene L."/>
            <person name="Hungria M."/>
        </authorList>
    </citation>
    <scope>NUCLEOTIDE SEQUENCE [LARGE SCALE GENOMIC DNA]</scope>
    <source>
        <strain evidence="1 2">WSM 1744</strain>
    </source>
</reference>
<proteinExistence type="predicted"/>
<protein>
    <submittedName>
        <fullName evidence="1">Uncharacterized protein</fullName>
    </submittedName>
</protein>
<dbReference type="RefSeq" id="WP_171713161.1">
    <property type="nucleotide sequence ID" value="NZ_JAAVLW010000010.1"/>
</dbReference>
<dbReference type="AlphaFoldDB" id="A0A7Y4M5H3"/>
<evidence type="ECO:0000313" key="1">
    <source>
        <dbReference type="EMBL" id="NOJ50100.1"/>
    </source>
</evidence>
<keyword evidence="2" id="KW-1185">Reference proteome</keyword>
<sequence length="129" mass="14025">MPAHESTAASNCTVCDVEPVSDADGHGDWQRWSLLLIDRHAPEGPVAYHYHYPAGAPTTASQEPSQKGCTTTWSKAGWPSTRTVMIGVYIVDDTRELVKRLVVGLLRLDSLVADRQALQQRLGADPSLG</sequence>
<gene>
    <name evidence="1" type="ORF">HCN50_28275</name>
</gene>